<dbReference type="SUPFAM" id="SSF51905">
    <property type="entry name" value="FAD/NAD(P)-binding domain"/>
    <property type="match status" value="1"/>
</dbReference>
<keyword evidence="4 6" id="KW-0560">Oxidoreductase</keyword>
<dbReference type="SUPFAM" id="SSF54373">
    <property type="entry name" value="FAD-linked reductases, C-terminal domain"/>
    <property type="match status" value="1"/>
</dbReference>
<dbReference type="PANTHER" id="PTHR10961:SF7">
    <property type="entry name" value="FAD DEPENDENT OXIDOREDUCTASE DOMAIN-CONTAINING PROTEIN"/>
    <property type="match status" value="1"/>
</dbReference>
<sequence length="374" mass="40882">MVVVGVGGIGSAALYHLARAGHRVLGLERFHLAHDRGSSHGESRILRLAYFEQPGYVPLAKRALELWHGLERESGERLFLRTGGIDGGEEGSTIFEGARQSCEAHGLQHEVVDGRELRRRYPAMGFPRDHRFVLQSDAGTLHPERCIEAQARMAEAWGAEIRTGVRVRGWGETTGGVRIELDDGETIEAEQIVLCAGAWSPSLVPDEAPPMTVERQVVGWLTPGEPDWYAPEVFPVFNVEVGGGHHYGFPSLHGRGPKVGRFGHLHEEADPDALRREATEADRTLLQGFADLFLRGGGPLGDCIPCMFTHTPDGHFVVDRVDARPVVVACGFSGHGFKFAPALGEALARIVAGDDPGQPFEIFRWARFRDAPAS</sequence>
<comment type="cofactor">
    <cofactor evidence="1">
        <name>FAD</name>
        <dbReference type="ChEBI" id="CHEBI:57692"/>
    </cofactor>
</comment>
<gene>
    <name evidence="6" type="primary">solA</name>
    <name evidence="6" type="ORF">WI372_05285</name>
</gene>
<dbReference type="EC" id="1.5.3.2" evidence="6"/>
<dbReference type="Gene3D" id="3.30.9.10">
    <property type="entry name" value="D-Amino Acid Oxidase, subunit A, domain 2"/>
    <property type="match status" value="1"/>
</dbReference>
<dbReference type="Proteomes" id="UP001484239">
    <property type="component" value="Unassembled WGS sequence"/>
</dbReference>
<evidence type="ECO:0000259" key="5">
    <source>
        <dbReference type="Pfam" id="PF01266"/>
    </source>
</evidence>
<name>A0ABU9E6N9_9BACT</name>
<dbReference type="InterPro" id="IPR036188">
    <property type="entry name" value="FAD/NAD-bd_sf"/>
</dbReference>
<accession>A0ABU9E6N9</accession>
<protein>
    <submittedName>
        <fullName evidence="6">N-methyl-L-tryptophan oxidase</fullName>
        <ecNumber evidence="6">1.5.3.2</ecNumber>
    </submittedName>
</protein>
<reference evidence="6 7" key="1">
    <citation type="submission" date="2024-02" db="EMBL/GenBank/DDBJ databases">
        <title>A novel Gemmatimonadota bacterium.</title>
        <authorList>
            <person name="Du Z.-J."/>
            <person name="Ye Y.-Q."/>
        </authorList>
    </citation>
    <scope>NUCLEOTIDE SEQUENCE [LARGE SCALE GENOMIC DNA]</scope>
    <source>
        <strain evidence="6 7">DH-20</strain>
    </source>
</reference>
<evidence type="ECO:0000256" key="4">
    <source>
        <dbReference type="ARBA" id="ARBA00023002"/>
    </source>
</evidence>
<evidence type="ECO:0000256" key="3">
    <source>
        <dbReference type="ARBA" id="ARBA00022827"/>
    </source>
</evidence>
<dbReference type="GO" id="GO:0050131">
    <property type="term" value="F:N-methyl-L-amino-acid oxidase activity"/>
    <property type="evidence" value="ECO:0007669"/>
    <property type="project" value="UniProtKB-EC"/>
</dbReference>
<proteinExistence type="predicted"/>
<dbReference type="NCBIfam" id="NF008425">
    <property type="entry name" value="PRK11259.1"/>
    <property type="match status" value="1"/>
</dbReference>
<evidence type="ECO:0000313" key="7">
    <source>
        <dbReference type="Proteomes" id="UP001484239"/>
    </source>
</evidence>
<dbReference type="Pfam" id="PF01266">
    <property type="entry name" value="DAO"/>
    <property type="match status" value="1"/>
</dbReference>
<evidence type="ECO:0000256" key="1">
    <source>
        <dbReference type="ARBA" id="ARBA00001974"/>
    </source>
</evidence>
<keyword evidence="2" id="KW-0285">Flavoprotein</keyword>
<feature type="domain" description="FAD dependent oxidoreductase" evidence="5">
    <location>
        <begin position="2"/>
        <end position="349"/>
    </location>
</feature>
<dbReference type="PANTHER" id="PTHR10961">
    <property type="entry name" value="PEROXISOMAL SARCOSINE OXIDASE"/>
    <property type="match status" value="1"/>
</dbReference>
<evidence type="ECO:0000256" key="2">
    <source>
        <dbReference type="ARBA" id="ARBA00022630"/>
    </source>
</evidence>
<organism evidence="6 7">
    <name type="scientific">Gaopeijia maritima</name>
    <dbReference type="NCBI Taxonomy" id="3119007"/>
    <lineage>
        <taxon>Bacteria</taxon>
        <taxon>Pseudomonadati</taxon>
        <taxon>Gemmatimonadota</taxon>
        <taxon>Longimicrobiia</taxon>
        <taxon>Gaopeijiales</taxon>
        <taxon>Gaopeijiaceae</taxon>
        <taxon>Gaopeijia</taxon>
    </lineage>
</organism>
<dbReference type="RefSeq" id="WP_405286458.1">
    <property type="nucleotide sequence ID" value="NZ_JBBHLI010000002.1"/>
</dbReference>
<dbReference type="InterPro" id="IPR006076">
    <property type="entry name" value="FAD-dep_OxRdtase"/>
</dbReference>
<dbReference type="InterPro" id="IPR045170">
    <property type="entry name" value="MTOX"/>
</dbReference>
<comment type="caution">
    <text evidence="6">The sequence shown here is derived from an EMBL/GenBank/DDBJ whole genome shotgun (WGS) entry which is preliminary data.</text>
</comment>
<keyword evidence="3" id="KW-0274">FAD</keyword>
<dbReference type="EMBL" id="JBBHLI010000002">
    <property type="protein sequence ID" value="MEK9500382.1"/>
    <property type="molecule type" value="Genomic_DNA"/>
</dbReference>
<evidence type="ECO:0000313" key="6">
    <source>
        <dbReference type="EMBL" id="MEK9500382.1"/>
    </source>
</evidence>
<dbReference type="Gene3D" id="3.50.50.60">
    <property type="entry name" value="FAD/NAD(P)-binding domain"/>
    <property type="match status" value="1"/>
</dbReference>
<keyword evidence="7" id="KW-1185">Reference proteome</keyword>